<accession>A0A317YNC4</accession>
<comment type="caution">
    <text evidence="2">The sequence shown here is derived from an EMBL/GenBank/DDBJ whole genome shotgun (WGS) entry which is preliminary data.</text>
</comment>
<keyword evidence="1" id="KW-0472">Membrane</keyword>
<protein>
    <submittedName>
        <fullName evidence="2">Uncharacterized protein</fullName>
    </submittedName>
</protein>
<reference evidence="2 3" key="1">
    <citation type="journal article" date="2018" name="Vet. Microbiol.">
        <title>Clonal diversity and geographic distribution of methicillin-resistant Staphylococcus pseudintermedius from Australian animals: Discovery of novel sequence types.</title>
        <authorList>
            <person name="Worthing K.A."/>
            <person name="Abraham S."/>
            <person name="Coombs G.W."/>
            <person name="Pang S."/>
            <person name="Saputra S."/>
            <person name="Jordan D."/>
            <person name="Trott D.J."/>
            <person name="Norris J.M."/>
        </authorList>
    </citation>
    <scope>NUCLEOTIDE SEQUENCE [LARGE SCALE GENOMIC DNA]</scope>
    <source>
        <strain evidence="2 3">ST525 1</strain>
    </source>
</reference>
<feature type="non-terminal residue" evidence="2">
    <location>
        <position position="69"/>
    </location>
</feature>
<evidence type="ECO:0000313" key="2">
    <source>
        <dbReference type="EMBL" id="PWZ69668.1"/>
    </source>
</evidence>
<evidence type="ECO:0000256" key="1">
    <source>
        <dbReference type="SAM" id="Phobius"/>
    </source>
</evidence>
<evidence type="ECO:0000313" key="3">
    <source>
        <dbReference type="Proteomes" id="UP000246800"/>
    </source>
</evidence>
<dbReference type="EMBL" id="QEIT01000418">
    <property type="protein sequence ID" value="PWZ69668.1"/>
    <property type="molecule type" value="Genomic_DNA"/>
</dbReference>
<dbReference type="AlphaFoldDB" id="A0A317YNC4"/>
<keyword evidence="1" id="KW-0812">Transmembrane</keyword>
<gene>
    <name evidence="2" type="ORF">DD902_14305</name>
</gene>
<keyword evidence="1" id="KW-1133">Transmembrane helix</keyword>
<dbReference type="Proteomes" id="UP000246800">
    <property type="component" value="Unassembled WGS sequence"/>
</dbReference>
<proteinExistence type="predicted"/>
<feature type="transmembrane region" description="Helical" evidence="1">
    <location>
        <begin position="36"/>
        <end position="56"/>
    </location>
</feature>
<name>A0A317YNC4_STAPS</name>
<dbReference type="RefSeq" id="WP_110179394.1">
    <property type="nucleotide sequence ID" value="NZ_QEIT01000418.1"/>
</dbReference>
<organism evidence="2 3">
    <name type="scientific">Staphylococcus pseudintermedius</name>
    <dbReference type="NCBI Taxonomy" id="283734"/>
    <lineage>
        <taxon>Bacteria</taxon>
        <taxon>Bacillati</taxon>
        <taxon>Bacillota</taxon>
        <taxon>Bacilli</taxon>
        <taxon>Bacillales</taxon>
        <taxon>Staphylococcaceae</taxon>
        <taxon>Staphylococcus</taxon>
        <taxon>Staphylococcus intermedius group</taxon>
    </lineage>
</organism>
<sequence>MIDSVFWKKAFIPVYFIVAMLVFLLFRFYIKTNNFSIYLMIIFLMCLGTASIIYNYKNNSLNISMPCLS</sequence>
<feature type="transmembrane region" description="Helical" evidence="1">
    <location>
        <begin position="12"/>
        <end position="30"/>
    </location>
</feature>